<sequence length="186" mass="21146">MYDELYAAWRFELENAELGGLPLDFYARATDYLKKIKEENKILDEKTVKASLLEHELKRVKCMLHELVWARYKKLVALITESQKIPSELLAVEEESACTVFLSFAESYKKFAEKLLQGQVLSQASKASVKKTRKIVVLRFIKNIPAIIGADMKTYGPFMVEDVASMPVENAKILVKQGLAEVIEIS</sequence>
<dbReference type="Gene3D" id="1.20.58.1030">
    <property type="match status" value="1"/>
</dbReference>
<accession>A0A0M0BU69</accession>
<protein>
    <recommendedName>
        <fullName evidence="1">Gins51 C-terminal domain-containing protein</fullName>
    </recommendedName>
</protein>
<organism evidence="2 3">
    <name type="scientific">miscellaneous Crenarchaeota group-1 archaeon SG8-32-3</name>
    <dbReference type="NCBI Taxonomy" id="1685125"/>
    <lineage>
        <taxon>Archaea</taxon>
        <taxon>Candidatus Bathyarchaeota</taxon>
        <taxon>MCG-1</taxon>
    </lineage>
</organism>
<dbReference type="Gene3D" id="3.40.5.50">
    <property type="match status" value="1"/>
</dbReference>
<proteinExistence type="predicted"/>
<gene>
    <name evidence="2" type="ORF">AC478_02405</name>
</gene>
<feature type="domain" description="Gins51 C-terminal" evidence="1">
    <location>
        <begin position="137"/>
        <end position="182"/>
    </location>
</feature>
<evidence type="ECO:0000259" key="1">
    <source>
        <dbReference type="Pfam" id="PF22090"/>
    </source>
</evidence>
<dbReference type="InterPro" id="IPR054314">
    <property type="entry name" value="Gins51_C"/>
</dbReference>
<dbReference type="Pfam" id="PF22090">
    <property type="entry name" value="Gins51_C"/>
    <property type="match status" value="1"/>
</dbReference>
<dbReference type="AlphaFoldDB" id="A0A0M0BU69"/>
<name>A0A0M0BU69_9ARCH</name>
<evidence type="ECO:0000313" key="2">
    <source>
        <dbReference type="EMBL" id="KON31726.1"/>
    </source>
</evidence>
<reference evidence="3" key="1">
    <citation type="submission" date="2015-06" db="EMBL/GenBank/DDBJ databases">
        <title>New insights into the roles of widespread benthic archaea in carbon and nitrogen cycling.</title>
        <authorList>
            <person name="Lazar C.S."/>
            <person name="Baker B.J."/>
            <person name="Seitz K.W."/>
            <person name="Hyde A.S."/>
            <person name="Dick G.J."/>
            <person name="Hinrichs K.-U."/>
            <person name="Teske A.P."/>
        </authorList>
    </citation>
    <scope>NUCLEOTIDE SEQUENCE [LARGE SCALE GENOMIC DNA]</scope>
</reference>
<dbReference type="CDD" id="cd21695">
    <property type="entry name" value="GINS_B_archaea_Gins51"/>
    <property type="match status" value="1"/>
</dbReference>
<evidence type="ECO:0000313" key="3">
    <source>
        <dbReference type="Proteomes" id="UP000054016"/>
    </source>
</evidence>
<dbReference type="EMBL" id="LFWV01000027">
    <property type="protein sequence ID" value="KON31726.1"/>
    <property type="molecule type" value="Genomic_DNA"/>
</dbReference>
<comment type="caution">
    <text evidence="2">The sequence shown here is derived from an EMBL/GenBank/DDBJ whole genome shotgun (WGS) entry which is preliminary data.</text>
</comment>
<dbReference type="Proteomes" id="UP000054016">
    <property type="component" value="Unassembled WGS sequence"/>
</dbReference>